<dbReference type="InterPro" id="IPR051925">
    <property type="entry name" value="RNA-binding_domain"/>
</dbReference>
<keyword evidence="5" id="KW-1185">Reference proteome</keyword>
<dbReference type="SUPFAM" id="SSF75471">
    <property type="entry name" value="YhbY-like"/>
    <property type="match status" value="1"/>
</dbReference>
<dbReference type="AlphaFoldDB" id="A0A0R1HJS6"/>
<dbReference type="RefSeq" id="WP_057973385.1">
    <property type="nucleotide sequence ID" value="NZ_AZDI01000001.1"/>
</dbReference>
<dbReference type="PANTHER" id="PTHR40065">
    <property type="entry name" value="RNA-BINDING PROTEIN YHBY"/>
    <property type="match status" value="1"/>
</dbReference>
<feature type="domain" description="CRM" evidence="3">
    <location>
        <begin position="1"/>
        <end position="97"/>
    </location>
</feature>
<protein>
    <recommendedName>
        <fullName evidence="3">CRM domain-containing protein</fullName>
    </recommendedName>
</protein>
<dbReference type="PATRIC" id="fig|1423719.4.peg.61"/>
<dbReference type="GO" id="GO:0003723">
    <property type="term" value="F:RNA binding"/>
    <property type="evidence" value="ECO:0007669"/>
    <property type="project" value="UniProtKB-UniRule"/>
</dbReference>
<dbReference type="PROSITE" id="PS51295">
    <property type="entry name" value="CRM"/>
    <property type="match status" value="1"/>
</dbReference>
<gene>
    <name evidence="4" type="ORF">FC66_GL000063</name>
</gene>
<evidence type="ECO:0000256" key="2">
    <source>
        <dbReference type="PROSITE-ProRule" id="PRU00626"/>
    </source>
</evidence>
<comment type="caution">
    <text evidence="4">The sequence shown here is derived from an EMBL/GenBank/DDBJ whole genome shotgun (WGS) entry which is preliminary data.</text>
</comment>
<keyword evidence="1 2" id="KW-0694">RNA-binding</keyword>
<evidence type="ECO:0000259" key="3">
    <source>
        <dbReference type="PROSITE" id="PS51295"/>
    </source>
</evidence>
<evidence type="ECO:0000256" key="1">
    <source>
        <dbReference type="ARBA" id="ARBA00022884"/>
    </source>
</evidence>
<dbReference type="Gene3D" id="3.30.110.60">
    <property type="entry name" value="YhbY-like"/>
    <property type="match status" value="1"/>
</dbReference>
<accession>A0A0R1HJS6</accession>
<dbReference type="GeneID" id="83548718"/>
<dbReference type="NCBIfam" id="TIGR00253">
    <property type="entry name" value="RNA_bind_YhbY"/>
    <property type="match status" value="1"/>
</dbReference>
<dbReference type="Pfam" id="PF01985">
    <property type="entry name" value="CRS1_YhbY"/>
    <property type="match status" value="1"/>
</dbReference>
<sequence length="104" mass="11912">MTLRGKQKRYLRSQAHHLRPLFQVGKEGVSISWLNQIREAIEKRELIKINMLQNASVDTNEVRVFIESNSSIQVVQVIGHTLVLYQAATDVENRDISDKVNLLA</sequence>
<organism evidence="4 5">
    <name type="scientific">Dellaglioa algida DSM 15638</name>
    <dbReference type="NCBI Taxonomy" id="1423719"/>
    <lineage>
        <taxon>Bacteria</taxon>
        <taxon>Bacillati</taxon>
        <taxon>Bacillota</taxon>
        <taxon>Bacilli</taxon>
        <taxon>Lactobacillales</taxon>
        <taxon>Lactobacillaceae</taxon>
        <taxon>Dellaglioa</taxon>
    </lineage>
</organism>
<dbReference type="Proteomes" id="UP000051450">
    <property type="component" value="Unassembled WGS sequence"/>
</dbReference>
<name>A0A0R1HJS6_9LACO</name>
<evidence type="ECO:0000313" key="5">
    <source>
        <dbReference type="Proteomes" id="UP000051450"/>
    </source>
</evidence>
<dbReference type="EMBL" id="AZDI01000001">
    <property type="protein sequence ID" value="KRK46440.1"/>
    <property type="molecule type" value="Genomic_DNA"/>
</dbReference>
<reference evidence="4 5" key="1">
    <citation type="journal article" date="2015" name="Genome Announc.">
        <title>Expanding the biotechnology potential of lactobacilli through comparative genomics of 213 strains and associated genera.</title>
        <authorList>
            <person name="Sun Z."/>
            <person name="Harris H.M."/>
            <person name="McCann A."/>
            <person name="Guo C."/>
            <person name="Argimon S."/>
            <person name="Zhang W."/>
            <person name="Yang X."/>
            <person name="Jeffery I.B."/>
            <person name="Cooney J.C."/>
            <person name="Kagawa T.F."/>
            <person name="Liu W."/>
            <person name="Song Y."/>
            <person name="Salvetti E."/>
            <person name="Wrobel A."/>
            <person name="Rasinkangas P."/>
            <person name="Parkhill J."/>
            <person name="Rea M.C."/>
            <person name="O'Sullivan O."/>
            <person name="Ritari J."/>
            <person name="Douillard F.P."/>
            <person name="Paul Ross R."/>
            <person name="Yang R."/>
            <person name="Briner A.E."/>
            <person name="Felis G.E."/>
            <person name="de Vos W.M."/>
            <person name="Barrangou R."/>
            <person name="Klaenhammer T.R."/>
            <person name="Caufield P.W."/>
            <person name="Cui Y."/>
            <person name="Zhang H."/>
            <person name="O'Toole P.W."/>
        </authorList>
    </citation>
    <scope>NUCLEOTIDE SEQUENCE [LARGE SCALE GENOMIC DNA]</scope>
    <source>
        <strain evidence="4 5">DSM 15638</strain>
    </source>
</reference>
<dbReference type="OrthoDB" id="9797519at2"/>
<proteinExistence type="predicted"/>
<dbReference type="InterPro" id="IPR001890">
    <property type="entry name" value="RNA-binding_CRM"/>
</dbReference>
<dbReference type="InterPro" id="IPR017924">
    <property type="entry name" value="RNA-binding_YhbY"/>
</dbReference>
<dbReference type="PANTHER" id="PTHR40065:SF3">
    <property type="entry name" value="RNA-BINDING PROTEIN YHBY"/>
    <property type="match status" value="1"/>
</dbReference>
<dbReference type="STRING" id="1423719.FC66_GL000063"/>
<dbReference type="InterPro" id="IPR035920">
    <property type="entry name" value="YhbY-like_sf"/>
</dbReference>
<dbReference type="SMART" id="SM01103">
    <property type="entry name" value="CRS1_YhbY"/>
    <property type="match status" value="1"/>
</dbReference>
<evidence type="ECO:0000313" key="4">
    <source>
        <dbReference type="EMBL" id="KRK46440.1"/>
    </source>
</evidence>